<dbReference type="Pfam" id="PF00076">
    <property type="entry name" value="RRM_1"/>
    <property type="match status" value="2"/>
</dbReference>
<dbReference type="VEuPathDB" id="PiroplasmaDB:BOVATA_035340"/>
<dbReference type="AlphaFoldDB" id="A0A2H6KGD4"/>
<feature type="region of interest" description="Disordered" evidence="6">
    <location>
        <begin position="42"/>
        <end position="154"/>
    </location>
</feature>
<evidence type="ECO:0000256" key="5">
    <source>
        <dbReference type="PROSITE-ProRule" id="PRU00176"/>
    </source>
</evidence>
<evidence type="ECO:0000259" key="7">
    <source>
        <dbReference type="PROSITE" id="PS50102"/>
    </source>
</evidence>
<dbReference type="EMBL" id="BDSA01000004">
    <property type="protein sequence ID" value="GBE62041.1"/>
    <property type="molecule type" value="Genomic_DNA"/>
</dbReference>
<dbReference type="PROSITE" id="PS50102">
    <property type="entry name" value="RRM"/>
    <property type="match status" value="2"/>
</dbReference>
<dbReference type="RefSeq" id="XP_028868284.1">
    <property type="nucleotide sequence ID" value="XM_029012451.1"/>
</dbReference>
<comment type="caution">
    <text evidence="8">The sequence shown here is derived from an EMBL/GenBank/DDBJ whole genome shotgun (WGS) entry which is preliminary data.</text>
</comment>
<dbReference type="PANTHER" id="PTHR48039:SF5">
    <property type="entry name" value="RNA-BINDING PROTEIN 28"/>
    <property type="match status" value="1"/>
</dbReference>
<keyword evidence="9" id="KW-1185">Reference proteome</keyword>
<feature type="compositionally biased region" description="Acidic residues" evidence="6">
    <location>
        <begin position="78"/>
        <end position="88"/>
    </location>
</feature>
<feature type="domain" description="RRM" evidence="7">
    <location>
        <begin position="596"/>
        <end position="702"/>
    </location>
</feature>
<evidence type="ECO:0000256" key="2">
    <source>
        <dbReference type="ARBA" id="ARBA00022737"/>
    </source>
</evidence>
<dbReference type="SUPFAM" id="SSF54928">
    <property type="entry name" value="RNA-binding domain, RBD"/>
    <property type="match status" value="3"/>
</dbReference>
<accession>A0A2H6KGD4</accession>
<organism evidence="8 9">
    <name type="scientific">Babesia ovata</name>
    <dbReference type="NCBI Taxonomy" id="189622"/>
    <lineage>
        <taxon>Eukaryota</taxon>
        <taxon>Sar</taxon>
        <taxon>Alveolata</taxon>
        <taxon>Apicomplexa</taxon>
        <taxon>Aconoidasida</taxon>
        <taxon>Piroplasmida</taxon>
        <taxon>Babesiidae</taxon>
        <taxon>Babesia</taxon>
    </lineage>
</organism>
<dbReference type="Proteomes" id="UP000236319">
    <property type="component" value="Unassembled WGS sequence"/>
</dbReference>
<dbReference type="GO" id="GO:0003729">
    <property type="term" value="F:mRNA binding"/>
    <property type="evidence" value="ECO:0007669"/>
    <property type="project" value="TreeGrafter"/>
</dbReference>
<feature type="region of interest" description="Disordered" evidence="6">
    <location>
        <begin position="166"/>
        <end position="213"/>
    </location>
</feature>
<feature type="compositionally biased region" description="Basic and acidic residues" evidence="6">
    <location>
        <begin position="1"/>
        <end position="11"/>
    </location>
</feature>
<keyword evidence="4" id="KW-0539">Nucleus</keyword>
<gene>
    <name evidence="8" type="ORF">BOVATA_035340</name>
</gene>
<keyword evidence="3 5" id="KW-0694">RNA-binding</keyword>
<feature type="region of interest" description="Disordered" evidence="6">
    <location>
        <begin position="1"/>
        <end position="29"/>
    </location>
</feature>
<feature type="region of interest" description="Disordered" evidence="6">
    <location>
        <begin position="479"/>
        <end position="594"/>
    </location>
</feature>
<evidence type="ECO:0000313" key="9">
    <source>
        <dbReference type="Proteomes" id="UP000236319"/>
    </source>
</evidence>
<evidence type="ECO:0000313" key="8">
    <source>
        <dbReference type="EMBL" id="GBE62041.1"/>
    </source>
</evidence>
<dbReference type="InterPro" id="IPR000504">
    <property type="entry name" value="RRM_dom"/>
</dbReference>
<feature type="compositionally biased region" description="Acidic residues" evidence="6">
    <location>
        <begin position="499"/>
        <end position="571"/>
    </location>
</feature>
<sequence>MVKAVDGDGAKGGKAARKAKSSSEFSTENMLRDIKKVVKAFGGGIMKDTEKSKKSKSKSMALPIVKGKKSIASLPILSEDEDGEDSTAEDAPVEKSKPTKGKKEKSADTKKKHVDAENTPVDESEKVEAKGVKMTSDAMAASKKVASLRQPKRVSAAAVKTSLDATAPVKSAASTKSSPKSIRLDESDDDSPSSGKATLPQSDVETTKKAKEKKTPATKLLFTNVKASEEAFKTLIKSRISSCGAYIKCFMTSAGKYVVLVANEEIANAYVSYFNGYELNGEAMSVDISTRGPKGTEKKMHMPSKESFKTVTLKNIPKVFERDSVVKALESVDGVKYKSLKRDLGGNWAVGFETVPDCVKFTSLVNGGVLTFVNETKTKKVKVKCDAPSFGTKAAHAGRVFVQNLSFNTTATQLEELVHRFDKGAKVHMPKGGKKGFAFVQFSNIQVAEKAILRLNGSDFGGRKIRLALSLPTELYKDKPKTVETKPEADPAGDKKEDLDEGDEDEEEEEDDDEEGEGDEQDDDDDDEESDDEEEMDSGDEEDEEEGEEDDDEEGEEEEDQEEEGSEENEDQQASGKGKKARSSGEKTKKSDESNRTIFVRNLSYQSTEAALREYFSTYGAVKSCNICKDEKGVSRGTAFILFEDADDARKILAMEELALERDADFNLEDKKSARNKVKHGPAAGLGFSLNGRRLRLSRAISKDEASNLSKAKEQKRNAAPNSKKRSDLLMEGVILETSPEFQKLTAMEQKLQTSSFKEKLEKMKNPNMFLNPKRLCVRNLPPNADVNELRRAIVAHFRRNVDLASICGSKKVDASRTIGKVTFLSDEKRKVKVGESTMRRRMPFAFIDFNHEELALQALRFLSSNADIFGARHRLFAEFAIEDSRALYIQNKRKQQYDEKLKERIAAKEDEEDTPEAGKKRKKCKTYSRGKLQRMKRRKLREAAAEQPAANS</sequence>
<protein>
    <submittedName>
        <fullName evidence="8">RNA recognition motif-containing protein</fullName>
    </submittedName>
</protein>
<dbReference type="InterPro" id="IPR051945">
    <property type="entry name" value="RRM_MRD1_RNA_proc_ribogen"/>
</dbReference>
<evidence type="ECO:0000256" key="6">
    <source>
        <dbReference type="SAM" id="MobiDB-lite"/>
    </source>
</evidence>
<feature type="compositionally biased region" description="Polar residues" evidence="6">
    <location>
        <begin position="192"/>
        <end position="204"/>
    </location>
</feature>
<comment type="subcellular location">
    <subcellularLocation>
        <location evidence="1">Nucleus</location>
    </subcellularLocation>
</comment>
<dbReference type="GeneID" id="39875811"/>
<feature type="region of interest" description="Disordered" evidence="6">
    <location>
        <begin position="907"/>
        <end position="953"/>
    </location>
</feature>
<dbReference type="SMART" id="SM00360">
    <property type="entry name" value="RRM"/>
    <property type="match status" value="3"/>
</dbReference>
<dbReference type="InterPro" id="IPR035979">
    <property type="entry name" value="RBD_domain_sf"/>
</dbReference>
<keyword evidence="2" id="KW-0677">Repeat</keyword>
<dbReference type="GO" id="GO:0005634">
    <property type="term" value="C:nucleus"/>
    <property type="evidence" value="ECO:0007669"/>
    <property type="project" value="UniProtKB-SubCell"/>
</dbReference>
<dbReference type="CDD" id="cd00590">
    <property type="entry name" value="RRM_SF"/>
    <property type="match status" value="1"/>
</dbReference>
<feature type="compositionally biased region" description="Basic and acidic residues" evidence="6">
    <location>
        <begin position="479"/>
        <end position="498"/>
    </location>
</feature>
<dbReference type="Gene3D" id="3.30.70.330">
    <property type="match status" value="3"/>
</dbReference>
<feature type="compositionally biased region" description="Basic residues" evidence="6">
    <location>
        <begin position="920"/>
        <end position="941"/>
    </location>
</feature>
<name>A0A2H6KGD4_9APIC</name>
<feature type="compositionally biased region" description="Basic and acidic residues" evidence="6">
    <location>
        <begin position="583"/>
        <end position="594"/>
    </location>
</feature>
<evidence type="ECO:0000256" key="1">
    <source>
        <dbReference type="ARBA" id="ARBA00004123"/>
    </source>
</evidence>
<dbReference type="InterPro" id="IPR012677">
    <property type="entry name" value="Nucleotide-bd_a/b_plait_sf"/>
</dbReference>
<evidence type="ECO:0000256" key="4">
    <source>
        <dbReference type="ARBA" id="ARBA00023242"/>
    </source>
</evidence>
<reference evidence="8 9" key="1">
    <citation type="journal article" date="2017" name="BMC Genomics">
        <title>Whole-genome assembly of Babesia ovata and comparative genomics between closely related pathogens.</title>
        <authorList>
            <person name="Yamagishi J."/>
            <person name="Asada M."/>
            <person name="Hakimi H."/>
            <person name="Tanaka T.Q."/>
            <person name="Sugimoto C."/>
            <person name="Kawazu S."/>
        </authorList>
    </citation>
    <scope>NUCLEOTIDE SEQUENCE [LARGE SCALE GENOMIC DNA]</scope>
    <source>
        <strain evidence="8 9">Miyake</strain>
    </source>
</reference>
<dbReference type="PANTHER" id="PTHR48039">
    <property type="entry name" value="RNA-BINDING MOTIF PROTEIN 14B"/>
    <property type="match status" value="1"/>
</dbReference>
<feature type="domain" description="RRM" evidence="7">
    <location>
        <begin position="398"/>
        <end position="472"/>
    </location>
</feature>
<evidence type="ECO:0000256" key="3">
    <source>
        <dbReference type="ARBA" id="ARBA00022884"/>
    </source>
</evidence>
<proteinExistence type="predicted"/>
<feature type="compositionally biased region" description="Low complexity" evidence="6">
    <location>
        <begin position="166"/>
        <end position="181"/>
    </location>
</feature>
<dbReference type="OrthoDB" id="3945418at2759"/>